<dbReference type="Proteomes" id="UP000077266">
    <property type="component" value="Unassembled WGS sequence"/>
</dbReference>
<proteinExistence type="predicted"/>
<gene>
    <name evidence="1" type="ORF">EXIGLDRAFT_718096</name>
</gene>
<evidence type="ECO:0000313" key="2">
    <source>
        <dbReference type="Proteomes" id="UP000077266"/>
    </source>
</evidence>
<dbReference type="EMBL" id="KV427106">
    <property type="protein sequence ID" value="KZV78126.1"/>
    <property type="molecule type" value="Genomic_DNA"/>
</dbReference>
<name>A0A166MK95_EXIGL</name>
<evidence type="ECO:0000313" key="1">
    <source>
        <dbReference type="EMBL" id="KZV78126.1"/>
    </source>
</evidence>
<organism evidence="1 2">
    <name type="scientific">Exidia glandulosa HHB12029</name>
    <dbReference type="NCBI Taxonomy" id="1314781"/>
    <lineage>
        <taxon>Eukaryota</taxon>
        <taxon>Fungi</taxon>
        <taxon>Dikarya</taxon>
        <taxon>Basidiomycota</taxon>
        <taxon>Agaricomycotina</taxon>
        <taxon>Agaricomycetes</taxon>
        <taxon>Auriculariales</taxon>
        <taxon>Exidiaceae</taxon>
        <taxon>Exidia</taxon>
    </lineage>
</organism>
<dbReference type="AlphaFoldDB" id="A0A166MK95"/>
<sequence length="87" mass="9839">MTAMLTTSRYAVQMILRDGVGSRPLGLSLLPLSLNYTVHQCMDDREWRSATGNRRRTRGVFLFFLRVLPVILPLEGRCAGLLCVEEV</sequence>
<keyword evidence="2" id="KW-1185">Reference proteome</keyword>
<accession>A0A166MK95</accession>
<reference evidence="1 2" key="1">
    <citation type="journal article" date="2016" name="Mol. Biol. Evol.">
        <title>Comparative Genomics of Early-Diverging Mushroom-Forming Fungi Provides Insights into the Origins of Lignocellulose Decay Capabilities.</title>
        <authorList>
            <person name="Nagy L.G."/>
            <person name="Riley R."/>
            <person name="Tritt A."/>
            <person name="Adam C."/>
            <person name="Daum C."/>
            <person name="Floudas D."/>
            <person name="Sun H."/>
            <person name="Yadav J.S."/>
            <person name="Pangilinan J."/>
            <person name="Larsson K.H."/>
            <person name="Matsuura K."/>
            <person name="Barry K."/>
            <person name="Labutti K."/>
            <person name="Kuo R."/>
            <person name="Ohm R.A."/>
            <person name="Bhattacharya S.S."/>
            <person name="Shirouzu T."/>
            <person name="Yoshinaga Y."/>
            <person name="Martin F.M."/>
            <person name="Grigoriev I.V."/>
            <person name="Hibbett D.S."/>
        </authorList>
    </citation>
    <scope>NUCLEOTIDE SEQUENCE [LARGE SCALE GENOMIC DNA]</scope>
    <source>
        <strain evidence="1 2">HHB12029</strain>
    </source>
</reference>
<protein>
    <submittedName>
        <fullName evidence="1">Uncharacterized protein</fullName>
    </submittedName>
</protein>
<dbReference type="InParanoid" id="A0A166MK95"/>